<dbReference type="InterPro" id="IPR004716">
    <property type="entry name" value="PTS_IIA_glucitol/sorbitol-sp"/>
</dbReference>
<dbReference type="Gene3D" id="2.40.33.40">
    <property type="entry name" value="Phosphotransferase system, glucitol/sorbitol-specific IIA component"/>
    <property type="match status" value="1"/>
</dbReference>
<dbReference type="SUPFAM" id="SSF141530">
    <property type="entry name" value="PTSIIA/GutA-like"/>
    <property type="match status" value="1"/>
</dbReference>
<keyword evidence="3" id="KW-1185">Reference proteome</keyword>
<dbReference type="EMBL" id="CP014873">
    <property type="protein sequence ID" value="ANK61895.1"/>
    <property type="molecule type" value="Genomic_DNA"/>
</dbReference>
<dbReference type="Proteomes" id="UP000078582">
    <property type="component" value="Chromosome"/>
</dbReference>
<reference evidence="2 3" key="1">
    <citation type="submission" date="2016-03" db="EMBL/GenBank/DDBJ databases">
        <title>Pediococcus and Lactobacillus from brewery environment - whole genome sequencing and assembly.</title>
        <authorList>
            <person name="Behr J."/>
            <person name="Geissler A.J."/>
            <person name="Vogel R.F."/>
        </authorList>
    </citation>
    <scope>NUCLEOTIDE SEQUENCE [LARGE SCALE GENOMIC DNA]</scope>
    <source>
        <strain evidence="2 3">TMW 1.1989</strain>
    </source>
</reference>
<dbReference type="AlphaFoldDB" id="A0A192H0L5"/>
<dbReference type="GO" id="GO:0008982">
    <property type="term" value="F:protein-N(PI)-phosphohistidine-sugar phosphotransferase activity"/>
    <property type="evidence" value="ECO:0007669"/>
    <property type="project" value="InterPro"/>
</dbReference>
<sequence>MESVKTTIFETTVTEIGAEAKGFKEINMVIFFGKEAPDALRSSCYLINVTPVKETPKPGMTLLIDDQAYTITAVGNEVMTNLSNLGHISIVFDGSTKPELAGTMYVEQKAYPEINEGSSIQILK</sequence>
<dbReference type="STRING" id="375175.AYR53_03405"/>
<dbReference type="OrthoDB" id="5113885at2"/>
<evidence type="ECO:0000313" key="2">
    <source>
        <dbReference type="EMBL" id="ANK61895.1"/>
    </source>
</evidence>
<dbReference type="PANTHER" id="PTHR40398:SF1">
    <property type="entry name" value="PTS SYSTEM GLUCITOL_SORBITOL-SPECIFIC EIIA COMPONENT"/>
    <property type="match status" value="1"/>
</dbReference>
<dbReference type="GO" id="GO:0009401">
    <property type="term" value="P:phosphoenolpyruvate-dependent sugar phosphotransferase system"/>
    <property type="evidence" value="ECO:0007669"/>
    <property type="project" value="InterPro"/>
</dbReference>
<name>A0A192H0L5_9LACO</name>
<comment type="caution">
    <text evidence="1">Lacks conserved residue(s) required for the propagation of feature annotation.</text>
</comment>
<dbReference type="PANTHER" id="PTHR40398">
    <property type="entry name" value="PTS SYSTEM GLUCITOL/SORBITOL-SPECIFIC EIIA COMPONENT"/>
    <property type="match status" value="1"/>
</dbReference>
<evidence type="ECO:0000313" key="3">
    <source>
        <dbReference type="Proteomes" id="UP000078582"/>
    </source>
</evidence>
<dbReference type="GeneID" id="42981287"/>
<protein>
    <submittedName>
        <fullName evidence="2">PTS sorbitol transporter subunit IIA</fullName>
    </submittedName>
</protein>
<dbReference type="RefSeq" id="WP_068279412.1">
    <property type="nucleotide sequence ID" value="NZ_CP014873.1"/>
</dbReference>
<dbReference type="GO" id="GO:0016301">
    <property type="term" value="F:kinase activity"/>
    <property type="evidence" value="ECO:0007669"/>
    <property type="project" value="TreeGrafter"/>
</dbReference>
<dbReference type="PROSITE" id="PS51097">
    <property type="entry name" value="PTS_EIIA_TYPE_5"/>
    <property type="match status" value="1"/>
</dbReference>
<dbReference type="InterPro" id="IPR036665">
    <property type="entry name" value="PTS_IIA_glucitol/sorbitol_sf"/>
</dbReference>
<gene>
    <name evidence="2" type="ORF">AYR53_03405</name>
</gene>
<accession>A0A192H0L5</accession>
<organism evidence="2 3">
    <name type="scientific">Loigolactobacillus backii</name>
    <dbReference type="NCBI Taxonomy" id="375175"/>
    <lineage>
        <taxon>Bacteria</taxon>
        <taxon>Bacillati</taxon>
        <taxon>Bacillota</taxon>
        <taxon>Bacilli</taxon>
        <taxon>Lactobacillales</taxon>
        <taxon>Lactobacillaceae</taxon>
        <taxon>Loigolactobacillus</taxon>
    </lineage>
</organism>
<evidence type="ECO:0000256" key="1">
    <source>
        <dbReference type="PROSITE-ProRule" id="PRU00420"/>
    </source>
</evidence>
<dbReference type="GO" id="GO:0005737">
    <property type="term" value="C:cytoplasm"/>
    <property type="evidence" value="ECO:0007669"/>
    <property type="project" value="InterPro"/>
</dbReference>
<proteinExistence type="predicted"/>
<dbReference type="Pfam" id="PF03829">
    <property type="entry name" value="PTSIIA_gutA"/>
    <property type="match status" value="1"/>
</dbReference>